<reference evidence="4 5" key="1">
    <citation type="submission" date="2019-08" db="EMBL/GenBank/DDBJ databases">
        <title>Complete genome sequence of Arcobacter acticola.</title>
        <authorList>
            <person name="Miller W."/>
        </authorList>
    </citation>
    <scope>NUCLEOTIDE SEQUENCE [LARGE SCALE GENOMIC DNA]</scope>
    <source>
        <strain evidence="4 5">KCTC 52212</strain>
    </source>
</reference>
<dbReference type="GO" id="GO:0005829">
    <property type="term" value="C:cytosol"/>
    <property type="evidence" value="ECO:0007669"/>
    <property type="project" value="TreeGrafter"/>
</dbReference>
<dbReference type="PANTHER" id="PTHR10000">
    <property type="entry name" value="PHOSPHOSERINE PHOSPHATASE"/>
    <property type="match status" value="1"/>
</dbReference>
<organism evidence="4 5">
    <name type="scientific">Arcobacter acticola</name>
    <dbReference type="NCBI Taxonomy" id="1849015"/>
    <lineage>
        <taxon>Bacteria</taxon>
        <taxon>Pseudomonadati</taxon>
        <taxon>Campylobacterota</taxon>
        <taxon>Epsilonproteobacteria</taxon>
        <taxon>Campylobacterales</taxon>
        <taxon>Arcobacteraceae</taxon>
        <taxon>Arcobacter</taxon>
    </lineage>
</organism>
<evidence type="ECO:0000256" key="3">
    <source>
        <dbReference type="ARBA" id="ARBA00022842"/>
    </source>
</evidence>
<dbReference type="Pfam" id="PF08282">
    <property type="entry name" value="Hydrolase_3"/>
    <property type="match status" value="1"/>
</dbReference>
<gene>
    <name evidence="4" type="ORF">AACT_2327</name>
</gene>
<dbReference type="InterPro" id="IPR023214">
    <property type="entry name" value="HAD_sf"/>
</dbReference>
<name>A0A6M8ELN2_9BACT</name>
<evidence type="ECO:0000313" key="5">
    <source>
        <dbReference type="Proteomes" id="UP000503483"/>
    </source>
</evidence>
<dbReference type="NCBIfam" id="TIGR01486">
    <property type="entry name" value="HAD-SF-IIB-MPGP"/>
    <property type="match status" value="1"/>
</dbReference>
<dbReference type="SFLD" id="SFLDS00003">
    <property type="entry name" value="Haloacid_Dehalogenase"/>
    <property type="match status" value="1"/>
</dbReference>
<evidence type="ECO:0000313" key="4">
    <source>
        <dbReference type="EMBL" id="QKE29448.1"/>
    </source>
</evidence>
<evidence type="ECO:0000256" key="1">
    <source>
        <dbReference type="ARBA" id="ARBA00022723"/>
    </source>
</evidence>
<dbReference type="GO" id="GO:0000287">
    <property type="term" value="F:magnesium ion binding"/>
    <property type="evidence" value="ECO:0007669"/>
    <property type="project" value="TreeGrafter"/>
</dbReference>
<dbReference type="Proteomes" id="UP000503483">
    <property type="component" value="Chromosome"/>
</dbReference>
<dbReference type="GO" id="GO:0050531">
    <property type="term" value="F:mannosyl-3-phosphoglycerate phosphatase activity"/>
    <property type="evidence" value="ECO:0007669"/>
    <property type="project" value="InterPro"/>
</dbReference>
<dbReference type="KEGG" id="paco:AACT_2327"/>
<dbReference type="InterPro" id="IPR036412">
    <property type="entry name" value="HAD-like_sf"/>
</dbReference>
<keyword evidence="5" id="KW-1185">Reference proteome</keyword>
<dbReference type="Gene3D" id="3.30.980.20">
    <property type="entry name" value="Putative mannosyl-3-phosphoglycerate phosphatase, domain 2"/>
    <property type="match status" value="1"/>
</dbReference>
<evidence type="ECO:0000256" key="2">
    <source>
        <dbReference type="ARBA" id="ARBA00022801"/>
    </source>
</evidence>
<keyword evidence="1" id="KW-0479">Metal-binding</keyword>
<dbReference type="EMBL" id="CP042652">
    <property type="protein sequence ID" value="QKE29448.1"/>
    <property type="molecule type" value="Genomic_DNA"/>
</dbReference>
<dbReference type="PANTHER" id="PTHR10000:SF8">
    <property type="entry name" value="HAD SUPERFAMILY HYDROLASE-LIKE, TYPE 3"/>
    <property type="match status" value="1"/>
</dbReference>
<dbReference type="RefSeq" id="WP_216658199.1">
    <property type="nucleotide sequence ID" value="NZ_CP042652.1"/>
</dbReference>
<proteinExistence type="predicted"/>
<dbReference type="SUPFAM" id="SSF56784">
    <property type="entry name" value="HAD-like"/>
    <property type="match status" value="1"/>
</dbReference>
<dbReference type="NCBIfam" id="TIGR01484">
    <property type="entry name" value="HAD-SF-IIB"/>
    <property type="match status" value="1"/>
</dbReference>
<dbReference type="InterPro" id="IPR006381">
    <property type="entry name" value="HAD-SF-IIB-MPGP"/>
</dbReference>
<sequence length="269" mass="31234">MLLLIMKIIIFTDLDGTFLNHDDYSYNDSLLGVRKVLSENIPLIFTTSKTKVEVETLHERLKINEPFIIENGAALFIPKNYKELDFSFLDEYENYYIYQLGLSYEKILEFYNKYKEEFEILGFSDMNKWELMKYTKLDSTIADLAKQRDFTEPFILKDESKLKALEKIAFEYGIKITKGGRFYHLIGINQDKGRAVSETVKIFEKVFNTKTKTIALGDGQNDIAMLENVDVPIIIKNHKGGYINCKIKNIQKSTYKGSTGWSEMVLKNV</sequence>
<dbReference type="AlphaFoldDB" id="A0A6M8ELN2"/>
<dbReference type="SFLD" id="SFLDG01140">
    <property type="entry name" value="C2.B:_Phosphomannomutase_and_P"/>
    <property type="match status" value="1"/>
</dbReference>
<keyword evidence="2" id="KW-0378">Hydrolase</keyword>
<protein>
    <submittedName>
        <fullName evidence="4">Putative RNase II stability modulator (GGDEF/EAL/PAS domains)</fullName>
    </submittedName>
</protein>
<dbReference type="InterPro" id="IPR006379">
    <property type="entry name" value="HAD-SF_hydro_IIB"/>
</dbReference>
<keyword evidence="3" id="KW-0460">Magnesium</keyword>
<dbReference type="SFLD" id="SFLDG01142">
    <property type="entry name" value="C2.B.2:_Mannosyl-3-phosphoglyc"/>
    <property type="match status" value="1"/>
</dbReference>
<dbReference type="GO" id="GO:0051479">
    <property type="term" value="P:mannosylglycerate biosynthetic process"/>
    <property type="evidence" value="ECO:0007669"/>
    <property type="project" value="InterPro"/>
</dbReference>
<dbReference type="Gene3D" id="3.40.50.1000">
    <property type="entry name" value="HAD superfamily/HAD-like"/>
    <property type="match status" value="1"/>
</dbReference>
<accession>A0A6M8ELN2</accession>